<dbReference type="OMA" id="SIFEIMI"/>
<comment type="caution">
    <text evidence="2">The sequence shown here is derived from an EMBL/GenBank/DDBJ whole genome shotgun (WGS) entry which is preliminary data.</text>
</comment>
<keyword evidence="1" id="KW-1133">Transmembrane helix</keyword>
<sequence length="297" mass="34519">MNMYSYEAYKPSNLNDQLVSDINDKKQLELEQQKSINTTEQKADFESSVFSGLVIQNLFVLMMICLGLYTNMQFWLVYQTSDVNDFCYCGFVDASQCQDECIYQLEESNQPNPKGLFYGSVIIGFIIQIWLYIGFAQIKKQHFLLTHLQLAMLCLFYSFTLTTICILIAYRWGVQLIFLAWIIDFVFIFSTAFYTTRTKTLINYKAGSIFIFIPTILMLILYVSIYPHSAIYICLDCLFVTLHGYFIISQIIKLRSKEEFKSSIFEIMITSSILFASINQCFISIIEFCQGLMKKQS</sequence>
<feature type="transmembrane region" description="Helical" evidence="1">
    <location>
        <begin position="176"/>
        <end position="194"/>
    </location>
</feature>
<keyword evidence="1" id="KW-0812">Transmembrane</keyword>
<dbReference type="EMBL" id="CAJJDP010000051">
    <property type="protein sequence ID" value="CAD8167992.1"/>
    <property type="molecule type" value="Genomic_DNA"/>
</dbReference>
<organism evidence="2 3">
    <name type="scientific">Paramecium octaurelia</name>
    <dbReference type="NCBI Taxonomy" id="43137"/>
    <lineage>
        <taxon>Eukaryota</taxon>
        <taxon>Sar</taxon>
        <taxon>Alveolata</taxon>
        <taxon>Ciliophora</taxon>
        <taxon>Intramacronucleata</taxon>
        <taxon>Oligohymenophorea</taxon>
        <taxon>Peniculida</taxon>
        <taxon>Parameciidae</taxon>
        <taxon>Paramecium</taxon>
    </lineage>
</organism>
<dbReference type="OrthoDB" id="295487at2759"/>
<evidence type="ECO:0008006" key="4">
    <source>
        <dbReference type="Google" id="ProtNLM"/>
    </source>
</evidence>
<evidence type="ECO:0000313" key="2">
    <source>
        <dbReference type="EMBL" id="CAD8167992.1"/>
    </source>
</evidence>
<feature type="transmembrane region" description="Helical" evidence="1">
    <location>
        <begin position="230"/>
        <end position="252"/>
    </location>
</feature>
<feature type="transmembrane region" description="Helical" evidence="1">
    <location>
        <begin position="49"/>
        <end position="69"/>
    </location>
</feature>
<keyword evidence="1" id="KW-0472">Membrane</keyword>
<reference evidence="2" key="1">
    <citation type="submission" date="2021-01" db="EMBL/GenBank/DDBJ databases">
        <authorList>
            <consortium name="Genoscope - CEA"/>
            <person name="William W."/>
        </authorList>
    </citation>
    <scope>NUCLEOTIDE SEQUENCE</scope>
</reference>
<gene>
    <name evidence="2" type="ORF">POCTA_138.1.T0510062</name>
</gene>
<name>A0A8S1UVN7_PAROT</name>
<keyword evidence="3" id="KW-1185">Reference proteome</keyword>
<dbReference type="AlphaFoldDB" id="A0A8S1UVN7"/>
<evidence type="ECO:0000313" key="3">
    <source>
        <dbReference type="Proteomes" id="UP000683925"/>
    </source>
</evidence>
<feature type="transmembrane region" description="Helical" evidence="1">
    <location>
        <begin position="116"/>
        <end position="138"/>
    </location>
</feature>
<proteinExistence type="predicted"/>
<dbReference type="Proteomes" id="UP000683925">
    <property type="component" value="Unassembled WGS sequence"/>
</dbReference>
<feature type="transmembrane region" description="Helical" evidence="1">
    <location>
        <begin position="264"/>
        <end position="286"/>
    </location>
</feature>
<accession>A0A8S1UVN7</accession>
<feature type="transmembrane region" description="Helical" evidence="1">
    <location>
        <begin position="206"/>
        <end position="224"/>
    </location>
</feature>
<evidence type="ECO:0000256" key="1">
    <source>
        <dbReference type="SAM" id="Phobius"/>
    </source>
</evidence>
<protein>
    <recommendedName>
        <fullName evidence="4">Transmembrane protein</fullName>
    </recommendedName>
</protein>
<feature type="transmembrane region" description="Helical" evidence="1">
    <location>
        <begin position="150"/>
        <end position="170"/>
    </location>
</feature>